<comment type="caution">
    <text evidence="1">The sequence shown here is derived from an EMBL/GenBank/DDBJ whole genome shotgun (WGS) entry which is preliminary data.</text>
</comment>
<organism evidence="1 2">
    <name type="scientific">Burkholderia singularis</name>
    <dbReference type="NCBI Taxonomy" id="1503053"/>
    <lineage>
        <taxon>Bacteria</taxon>
        <taxon>Pseudomonadati</taxon>
        <taxon>Pseudomonadota</taxon>
        <taxon>Betaproteobacteria</taxon>
        <taxon>Burkholderiales</taxon>
        <taxon>Burkholderiaceae</taxon>
        <taxon>Burkholderia</taxon>
        <taxon>pseudomallei group</taxon>
    </lineage>
</organism>
<proteinExistence type="predicted"/>
<dbReference type="AlphaFoldDB" id="A0A103E563"/>
<dbReference type="Proteomes" id="UP000062788">
    <property type="component" value="Unassembled WGS sequence"/>
</dbReference>
<sequence>MACAGVRRAAMHDRTMPHGAMPICRRICWAIWLAAPIRLKSARAGRMRARRIAAMPQYPIK</sequence>
<evidence type="ECO:0000313" key="2">
    <source>
        <dbReference type="Proteomes" id="UP000062788"/>
    </source>
</evidence>
<keyword evidence="2" id="KW-1185">Reference proteome</keyword>
<protein>
    <submittedName>
        <fullName evidence="1">Uncharacterized protein</fullName>
    </submittedName>
</protein>
<reference evidence="1 2" key="1">
    <citation type="submission" date="2015-11" db="EMBL/GenBank/DDBJ databases">
        <title>Expanding the genomic diversity of Burkholderia species for the development of highly accurate diagnostics.</title>
        <authorList>
            <person name="Sahl J."/>
            <person name="Keim P."/>
            <person name="Wagner D."/>
        </authorList>
    </citation>
    <scope>NUCLEOTIDE SEQUENCE [LARGE SCALE GENOMIC DNA]</scope>
    <source>
        <strain evidence="1 2">TSV85</strain>
    </source>
</reference>
<dbReference type="EMBL" id="LOWA01000018">
    <property type="protein sequence ID" value="KVE28562.1"/>
    <property type="molecule type" value="Genomic_DNA"/>
</dbReference>
<accession>A0A103E563</accession>
<gene>
    <name evidence="1" type="ORF">WS67_07455</name>
</gene>
<evidence type="ECO:0000313" key="1">
    <source>
        <dbReference type="EMBL" id="KVE28562.1"/>
    </source>
</evidence>
<name>A0A103E563_9BURK</name>